<protein>
    <submittedName>
        <fullName evidence="1">Uncharacterized protein</fullName>
    </submittedName>
</protein>
<dbReference type="KEGG" id="fvr:FVEG_15762"/>
<dbReference type="RefSeq" id="XP_018751155.1">
    <property type="nucleotide sequence ID" value="XM_018904954.1"/>
</dbReference>
<evidence type="ECO:0000313" key="1">
    <source>
        <dbReference type="EMBL" id="EWG44964.1"/>
    </source>
</evidence>
<sequence length="96" mass="10744">MVNESQSYLWATIYGIWGCQSLFVSDISRLASPATETIPTNEHCCNCGRNRNRNCVFRRRASLDSEPGYDTTGLVVTPCHSPAPPNCHPCCLWPRL</sequence>
<gene>
    <name evidence="1" type="ORF">FVEG_15762</name>
</gene>
<dbReference type="Proteomes" id="UP000009096">
    <property type="component" value="Chromosome 2"/>
</dbReference>
<name>W7MBM6_GIBM7</name>
<dbReference type="GeneID" id="30072638"/>
<proteinExistence type="predicted"/>
<accession>W7MBM6</accession>
<dbReference type="AlphaFoldDB" id="W7MBM6"/>
<reference evidence="1 2" key="1">
    <citation type="journal article" date="2010" name="Nature">
        <title>Comparative genomics reveals mobile pathogenicity chromosomes in Fusarium.</title>
        <authorList>
            <person name="Ma L.J."/>
            <person name="van der Does H.C."/>
            <person name="Borkovich K.A."/>
            <person name="Coleman J.J."/>
            <person name="Daboussi M.J."/>
            <person name="Di Pietro A."/>
            <person name="Dufresne M."/>
            <person name="Freitag M."/>
            <person name="Grabherr M."/>
            <person name="Henrissat B."/>
            <person name="Houterman P.M."/>
            <person name="Kang S."/>
            <person name="Shim W.B."/>
            <person name="Woloshuk C."/>
            <person name="Xie X."/>
            <person name="Xu J.R."/>
            <person name="Antoniw J."/>
            <person name="Baker S.E."/>
            <person name="Bluhm B.H."/>
            <person name="Breakspear A."/>
            <person name="Brown D.W."/>
            <person name="Butchko R.A."/>
            <person name="Chapman S."/>
            <person name="Coulson R."/>
            <person name="Coutinho P.M."/>
            <person name="Danchin E.G."/>
            <person name="Diener A."/>
            <person name="Gale L.R."/>
            <person name="Gardiner D.M."/>
            <person name="Goff S."/>
            <person name="Hammond-Kosack K.E."/>
            <person name="Hilburn K."/>
            <person name="Hua-Van A."/>
            <person name="Jonkers W."/>
            <person name="Kazan K."/>
            <person name="Kodira C.D."/>
            <person name="Koehrsen M."/>
            <person name="Kumar L."/>
            <person name="Lee Y.H."/>
            <person name="Li L."/>
            <person name="Manners J.M."/>
            <person name="Miranda-Saavedra D."/>
            <person name="Mukherjee M."/>
            <person name="Park G."/>
            <person name="Park J."/>
            <person name="Park S.Y."/>
            <person name="Proctor R.H."/>
            <person name="Regev A."/>
            <person name="Ruiz-Roldan M.C."/>
            <person name="Sain D."/>
            <person name="Sakthikumar S."/>
            <person name="Sykes S."/>
            <person name="Schwartz D.C."/>
            <person name="Turgeon B.G."/>
            <person name="Wapinski I."/>
            <person name="Yoder O."/>
            <person name="Young S."/>
            <person name="Zeng Q."/>
            <person name="Zhou S."/>
            <person name="Galagan J."/>
            <person name="Cuomo C.A."/>
            <person name="Kistler H.C."/>
            <person name="Rep M."/>
        </authorList>
    </citation>
    <scope>NUCLEOTIDE SEQUENCE [LARGE SCALE GENOMIC DNA]</scope>
    <source>
        <strain evidence="2">M3125 / FGSC 7600</strain>
    </source>
</reference>
<dbReference type="EMBL" id="DS022248">
    <property type="protein sequence ID" value="EWG44964.1"/>
    <property type="molecule type" value="Genomic_DNA"/>
</dbReference>
<keyword evidence="2" id="KW-1185">Reference proteome</keyword>
<organism evidence="1 2">
    <name type="scientific">Gibberella moniliformis (strain M3125 / FGSC 7600)</name>
    <name type="common">Maize ear and stalk rot fungus</name>
    <name type="synonym">Fusarium verticillioides</name>
    <dbReference type="NCBI Taxonomy" id="334819"/>
    <lineage>
        <taxon>Eukaryota</taxon>
        <taxon>Fungi</taxon>
        <taxon>Dikarya</taxon>
        <taxon>Ascomycota</taxon>
        <taxon>Pezizomycotina</taxon>
        <taxon>Sordariomycetes</taxon>
        <taxon>Hypocreomycetidae</taxon>
        <taxon>Hypocreales</taxon>
        <taxon>Nectriaceae</taxon>
        <taxon>Fusarium</taxon>
        <taxon>Fusarium fujikuroi species complex</taxon>
    </lineage>
</organism>
<dbReference type="EMBL" id="CM000579">
    <property type="protein sequence ID" value="EWG44964.1"/>
    <property type="molecule type" value="Genomic_DNA"/>
</dbReference>
<evidence type="ECO:0000313" key="2">
    <source>
        <dbReference type="Proteomes" id="UP000009096"/>
    </source>
</evidence>
<dbReference type="VEuPathDB" id="FungiDB:FVEG_15762"/>